<proteinExistence type="predicted"/>
<dbReference type="Proteomes" id="UP001601992">
    <property type="component" value="Unassembled WGS sequence"/>
</dbReference>
<protein>
    <recommendedName>
        <fullName evidence="4">PFL domain-containing protein</fullName>
    </recommendedName>
</protein>
<organism evidence="2 3">
    <name type="scientific">Nocardia jiangxiensis</name>
    <dbReference type="NCBI Taxonomy" id="282685"/>
    <lineage>
        <taxon>Bacteria</taxon>
        <taxon>Bacillati</taxon>
        <taxon>Actinomycetota</taxon>
        <taxon>Actinomycetes</taxon>
        <taxon>Mycobacteriales</taxon>
        <taxon>Nocardiaceae</taxon>
        <taxon>Nocardia</taxon>
    </lineage>
</organism>
<comment type="caution">
    <text evidence="2">The sequence shown here is derived from an EMBL/GenBank/DDBJ whole genome shotgun (WGS) entry which is preliminary data.</text>
</comment>
<gene>
    <name evidence="2" type="ORF">ACFYXQ_39165</name>
</gene>
<dbReference type="EMBL" id="JBIAQY010000021">
    <property type="protein sequence ID" value="MFF3573794.1"/>
    <property type="molecule type" value="Genomic_DNA"/>
</dbReference>
<evidence type="ECO:0000313" key="3">
    <source>
        <dbReference type="Proteomes" id="UP001601992"/>
    </source>
</evidence>
<evidence type="ECO:0008006" key="4">
    <source>
        <dbReference type="Google" id="ProtNLM"/>
    </source>
</evidence>
<evidence type="ECO:0000256" key="1">
    <source>
        <dbReference type="SAM" id="MobiDB-lite"/>
    </source>
</evidence>
<feature type="region of interest" description="Disordered" evidence="1">
    <location>
        <begin position="434"/>
        <end position="459"/>
    </location>
</feature>
<sequence>MSEWKITETQLYDVNTLLQRSDNVLVNLFITRTAQESKLFPVLPYINLCMTESYYRYPDIVREITEHVTPEEIGHWARESSNNFTHMRAYCHFNFYLLGRANLIRMGLLRPEDNLEDLWLMCDWWNRMMKAFNRERATTFAADAANIAPLHAERTLQVFEADAIAVDADPRLRGAAAKFIATATQYNLLAHCECRLGLHSSGPYALGGDTLMHVRHFTNLAEGDLSWLDGVAENVPYGNLVMPVITKGVGVEITDFGSVYTSPEDYQSKVLGVGLYASDSLSERHIPVGMGSPKELADTFEHLVEVLTDATRKLYKRISGWSARQRIDAGLYVYFQGLAEPAHMAGVFRHAEWEFVDERNNRLRSMYNEEFALDSYVENWAALLGPQGSANEYYLHPEHYQIWRKAGQPAAAPVPHPGRQGFLVSSNVLRDHDYSRRATPSGSRELRGENSLPSKTGMWRTTRGDLTQEEFNAAARSFRPKGAQEPWVHIDDQWVKWNWQSPEVEELYKHTQQGSRHIEGKGSVLRRADLDKIRADAGEPTWRSFAEGEANT</sequence>
<accession>A0ABW6SDT5</accession>
<dbReference type="RefSeq" id="WP_387406571.1">
    <property type="nucleotide sequence ID" value="NZ_JBIAQY010000021.1"/>
</dbReference>
<name>A0ABW6SDT5_9NOCA</name>
<evidence type="ECO:0000313" key="2">
    <source>
        <dbReference type="EMBL" id="MFF3573794.1"/>
    </source>
</evidence>
<reference evidence="2 3" key="1">
    <citation type="submission" date="2024-10" db="EMBL/GenBank/DDBJ databases">
        <title>The Natural Products Discovery Center: Release of the First 8490 Sequenced Strains for Exploring Actinobacteria Biosynthetic Diversity.</title>
        <authorList>
            <person name="Kalkreuter E."/>
            <person name="Kautsar S.A."/>
            <person name="Yang D."/>
            <person name="Bader C.D."/>
            <person name="Teijaro C.N."/>
            <person name="Fluegel L."/>
            <person name="Davis C.M."/>
            <person name="Simpson J.R."/>
            <person name="Lauterbach L."/>
            <person name="Steele A.D."/>
            <person name="Gui C."/>
            <person name="Meng S."/>
            <person name="Li G."/>
            <person name="Viehrig K."/>
            <person name="Ye F."/>
            <person name="Su P."/>
            <person name="Kiefer A.F."/>
            <person name="Nichols A."/>
            <person name="Cepeda A.J."/>
            <person name="Yan W."/>
            <person name="Fan B."/>
            <person name="Jiang Y."/>
            <person name="Adhikari A."/>
            <person name="Zheng C.-J."/>
            <person name="Schuster L."/>
            <person name="Cowan T.M."/>
            <person name="Smanski M.J."/>
            <person name="Chevrette M.G."/>
            <person name="De Carvalho L.P.S."/>
            <person name="Shen B."/>
        </authorList>
    </citation>
    <scope>NUCLEOTIDE SEQUENCE [LARGE SCALE GENOMIC DNA]</scope>
    <source>
        <strain evidence="2 3">NPDC002593</strain>
    </source>
</reference>
<keyword evidence="3" id="KW-1185">Reference proteome</keyword>